<dbReference type="Proteomes" id="UP000663833">
    <property type="component" value="Unassembled WGS sequence"/>
</dbReference>
<dbReference type="SMART" id="SM01224">
    <property type="entry name" value="G_gamma"/>
    <property type="match status" value="1"/>
</dbReference>
<dbReference type="Pfam" id="PF18148">
    <property type="entry name" value="RGS_DHEX"/>
    <property type="match status" value="1"/>
</dbReference>
<dbReference type="InterPro" id="IPR015898">
    <property type="entry name" value="G-protein_gamma-like_dom"/>
</dbReference>
<sequence length="661" mass="76132">MAARVRASFTDDDSISDQLNIGMVRINAPPTTSIITQNDPDEQTTLNESIGTVGGNIPATNDFLTTNNNSSLTEGINREYEIPNLYTYRRIESLLERMQDENSGLPIKSVKSFMSKIPSVFTGGDLIQWVLKTLDVDDTAEALHLVNLMSSYGYILPIEDHVLTVKNDGTFYRFQTPYFWPSNHAEADNIDYAVYLCKRTMQNKTRLELADYEAENLARLQKLFARKWEFIYMQAEAQIKVDKKRDKFERNVLDSQERAFWDVYRPAPGCINSTEQDIKKLLRRKTSYINPRLLIEAYRKSSIASTVNTAPASALAFAANKSFITMTVGLLTTESPTATSTSFNQSNSSSENRPSILRECDEALLIDQLYKEIQFLKLRIERRCVKTSKVSETSVSYFEQYAEFDPFITLCEPSNPWITDCIDLWELEKAVSLKDISSRRVKRWSFSINELLKDPIGRDLFWKFLDKEYSSENLRFYEASIQLRFHTSQKDVLNRVKEIYNEFLSPGAYYSINIDQRVMNLTKNNMNNYPNRYTFDEAQDHIFNLMNRDTYARFLRSETYKELLLGGKKKVSFRRSDIFHFNDTDVDLYSCSTTLVIVLYNYFVFSCRKNTDKENRANALVGLKAGRLSIVVRNPMENLLISSSAVTGGNSEKYLVGTSLR</sequence>
<dbReference type="FunFam" id="1.10.167.10:FF:000001">
    <property type="entry name" value="Putative regulator of g-protein signaling 12"/>
    <property type="match status" value="1"/>
</dbReference>
<dbReference type="CDD" id="cd00068">
    <property type="entry name" value="GGL"/>
    <property type="match status" value="1"/>
</dbReference>
<dbReference type="PANTHER" id="PTHR45746:SF6">
    <property type="entry name" value="LP21163P"/>
    <property type="match status" value="1"/>
</dbReference>
<dbReference type="Gene3D" id="1.10.167.10">
    <property type="entry name" value="Regulator of G-protein Signalling 4, domain 2"/>
    <property type="match status" value="1"/>
</dbReference>
<evidence type="ECO:0000259" key="2">
    <source>
        <dbReference type="PROSITE" id="PS50132"/>
    </source>
</evidence>
<dbReference type="Pfam" id="PF00610">
    <property type="entry name" value="DEP"/>
    <property type="match status" value="1"/>
</dbReference>
<dbReference type="GO" id="GO:0043005">
    <property type="term" value="C:neuron projection"/>
    <property type="evidence" value="ECO:0007669"/>
    <property type="project" value="TreeGrafter"/>
</dbReference>
<dbReference type="GO" id="GO:0005737">
    <property type="term" value="C:cytoplasm"/>
    <property type="evidence" value="ECO:0007669"/>
    <property type="project" value="TreeGrafter"/>
</dbReference>
<dbReference type="InterPro" id="IPR044926">
    <property type="entry name" value="RGS_subdomain_2"/>
</dbReference>
<dbReference type="FunFam" id="1.10.10.10:FF:000162">
    <property type="entry name" value="Regulator of G-protein signaling 6"/>
    <property type="match status" value="1"/>
</dbReference>
<dbReference type="Pfam" id="PF00631">
    <property type="entry name" value="G-gamma"/>
    <property type="match status" value="1"/>
</dbReference>
<dbReference type="Pfam" id="PF00615">
    <property type="entry name" value="RGS"/>
    <property type="match status" value="1"/>
</dbReference>
<dbReference type="PANTHER" id="PTHR45746">
    <property type="entry name" value="LP21163P"/>
    <property type="match status" value="1"/>
</dbReference>
<dbReference type="EMBL" id="CAJNYV010002913">
    <property type="protein sequence ID" value="CAF3512883.1"/>
    <property type="molecule type" value="Genomic_DNA"/>
</dbReference>
<evidence type="ECO:0008006" key="8">
    <source>
        <dbReference type="Google" id="ProtNLM"/>
    </source>
</evidence>
<evidence type="ECO:0000313" key="6">
    <source>
        <dbReference type="EMBL" id="CAF3709106.1"/>
    </source>
</evidence>
<dbReference type="Gene3D" id="1.10.10.10">
    <property type="entry name" value="Winged helix-like DNA-binding domain superfamily/Winged helix DNA-binding domain"/>
    <property type="match status" value="1"/>
</dbReference>
<dbReference type="InterPro" id="IPR036284">
    <property type="entry name" value="GGL_sf"/>
</dbReference>
<reference evidence="4" key="1">
    <citation type="submission" date="2021-02" db="EMBL/GenBank/DDBJ databases">
        <authorList>
            <person name="Nowell W R."/>
        </authorList>
    </citation>
    <scope>NUCLEOTIDE SEQUENCE</scope>
</reference>
<dbReference type="GO" id="GO:0035556">
    <property type="term" value="P:intracellular signal transduction"/>
    <property type="evidence" value="ECO:0007669"/>
    <property type="project" value="InterPro"/>
</dbReference>
<dbReference type="Gene3D" id="1.10.1240.60">
    <property type="match status" value="1"/>
</dbReference>
<dbReference type="InterPro" id="IPR036388">
    <property type="entry name" value="WH-like_DNA-bd_sf"/>
</dbReference>
<dbReference type="SUPFAM" id="SSF46785">
    <property type="entry name" value="Winged helix' DNA-binding domain"/>
    <property type="match status" value="1"/>
</dbReference>
<dbReference type="InterPro" id="IPR036305">
    <property type="entry name" value="RGS_sf"/>
</dbReference>
<dbReference type="GO" id="GO:0007186">
    <property type="term" value="P:G protein-coupled receptor signaling pathway"/>
    <property type="evidence" value="ECO:0007669"/>
    <property type="project" value="InterPro"/>
</dbReference>
<feature type="domain" description="RGS" evidence="2">
    <location>
        <begin position="447"/>
        <end position="564"/>
    </location>
</feature>
<dbReference type="InterPro" id="IPR047017">
    <property type="entry name" value="RGS6/7/9/11_DHEX_sf"/>
</dbReference>
<dbReference type="EMBL" id="CAJNYU010003862">
    <property type="protein sequence ID" value="CAF3709106.1"/>
    <property type="molecule type" value="Genomic_DNA"/>
</dbReference>
<dbReference type="EMBL" id="CAJNYD010001453">
    <property type="protein sequence ID" value="CAF3338605.1"/>
    <property type="molecule type" value="Genomic_DNA"/>
</dbReference>
<dbReference type="SUPFAM" id="SSF48670">
    <property type="entry name" value="Transducin (heterotrimeric G protein), gamma chain"/>
    <property type="match status" value="1"/>
</dbReference>
<keyword evidence="1" id="KW-0734">Signal transduction inhibitor</keyword>
<dbReference type="GO" id="GO:0005096">
    <property type="term" value="F:GTPase activator activity"/>
    <property type="evidence" value="ECO:0007669"/>
    <property type="project" value="TreeGrafter"/>
</dbReference>
<dbReference type="GO" id="GO:0009968">
    <property type="term" value="P:negative regulation of signal transduction"/>
    <property type="evidence" value="ECO:0007669"/>
    <property type="project" value="UniProtKB-KW"/>
</dbReference>
<dbReference type="InterPro" id="IPR047016">
    <property type="entry name" value="RGS6/7/9/11"/>
</dbReference>
<organism evidence="4 7">
    <name type="scientific">Rotaria socialis</name>
    <dbReference type="NCBI Taxonomy" id="392032"/>
    <lineage>
        <taxon>Eukaryota</taxon>
        <taxon>Metazoa</taxon>
        <taxon>Spiralia</taxon>
        <taxon>Gnathifera</taxon>
        <taxon>Rotifera</taxon>
        <taxon>Eurotatoria</taxon>
        <taxon>Bdelloidea</taxon>
        <taxon>Philodinida</taxon>
        <taxon>Philodinidae</taxon>
        <taxon>Rotaria</taxon>
    </lineage>
</organism>
<dbReference type="Gene3D" id="4.10.260.10">
    <property type="entry name" value="Transducin (heterotrimeric G protein), gamma chain"/>
    <property type="match status" value="1"/>
</dbReference>
<accession>A0A817V710</accession>
<dbReference type="Proteomes" id="UP000663869">
    <property type="component" value="Unassembled WGS sequence"/>
</dbReference>
<evidence type="ECO:0000256" key="1">
    <source>
        <dbReference type="ARBA" id="ARBA00022700"/>
    </source>
</evidence>
<dbReference type="AlphaFoldDB" id="A0A817V710"/>
<comment type="caution">
    <text evidence="4">The sequence shown here is derived from an EMBL/GenBank/DDBJ whole genome shotgun (WGS) entry which is preliminary data.</text>
</comment>
<dbReference type="InterPro" id="IPR040759">
    <property type="entry name" value="RGS_DHEX"/>
</dbReference>
<evidence type="ECO:0000259" key="3">
    <source>
        <dbReference type="PROSITE" id="PS50186"/>
    </source>
</evidence>
<dbReference type="SUPFAM" id="SSF48097">
    <property type="entry name" value="Regulator of G-protein signaling, RGS"/>
    <property type="match status" value="1"/>
</dbReference>
<proteinExistence type="predicted"/>
<dbReference type="SMART" id="SM00224">
    <property type="entry name" value="GGL"/>
    <property type="match status" value="1"/>
</dbReference>
<dbReference type="Proteomes" id="UP000663865">
    <property type="component" value="Unassembled WGS sequence"/>
</dbReference>
<evidence type="ECO:0000313" key="4">
    <source>
        <dbReference type="EMBL" id="CAF3338605.1"/>
    </source>
</evidence>
<dbReference type="InterPro" id="IPR016137">
    <property type="entry name" value="RGS"/>
</dbReference>
<dbReference type="CDD" id="cd04450">
    <property type="entry name" value="DEP_RGS7-like"/>
    <property type="match status" value="1"/>
</dbReference>
<dbReference type="FunFam" id="1.10.1240.60:FF:000001">
    <property type="entry name" value="Regulator of G-protein signaling 6"/>
    <property type="match status" value="1"/>
</dbReference>
<dbReference type="PRINTS" id="PR01301">
    <property type="entry name" value="RGSPROTEIN"/>
</dbReference>
<protein>
    <recommendedName>
        <fullName evidence="8">Regulator of G-protein signaling 7</fullName>
    </recommendedName>
</protein>
<feature type="domain" description="DEP" evidence="3">
    <location>
        <begin position="101"/>
        <end position="176"/>
    </location>
</feature>
<dbReference type="PROSITE" id="PS50132">
    <property type="entry name" value="RGS"/>
    <property type="match status" value="1"/>
</dbReference>
<name>A0A817V710_9BILA</name>
<gene>
    <name evidence="6" type="ORF">FME351_LOCUS28273</name>
    <name evidence="5" type="ORF">KIK155_LOCUS16470</name>
    <name evidence="4" type="ORF">LUA448_LOCUS11932</name>
</gene>
<dbReference type="PROSITE" id="PS50186">
    <property type="entry name" value="DEP"/>
    <property type="match status" value="1"/>
</dbReference>
<dbReference type="GO" id="GO:0008277">
    <property type="term" value="P:regulation of G protein-coupled receptor signaling pathway"/>
    <property type="evidence" value="ECO:0007669"/>
    <property type="project" value="InterPro"/>
</dbReference>
<dbReference type="SMART" id="SM00315">
    <property type="entry name" value="RGS"/>
    <property type="match status" value="1"/>
</dbReference>
<dbReference type="SMART" id="SM00049">
    <property type="entry name" value="DEP"/>
    <property type="match status" value="1"/>
</dbReference>
<dbReference type="InterPro" id="IPR036390">
    <property type="entry name" value="WH_DNA-bd_sf"/>
</dbReference>
<evidence type="ECO:0000313" key="5">
    <source>
        <dbReference type="EMBL" id="CAF3512883.1"/>
    </source>
</evidence>
<dbReference type="InterPro" id="IPR000591">
    <property type="entry name" value="DEP_dom"/>
</dbReference>
<evidence type="ECO:0000313" key="7">
    <source>
        <dbReference type="Proteomes" id="UP000663833"/>
    </source>
</evidence>